<dbReference type="GO" id="GO:0009792">
    <property type="term" value="P:embryo development ending in birth or egg hatching"/>
    <property type="evidence" value="ECO:0007669"/>
    <property type="project" value="EnsemblMetazoa"/>
</dbReference>
<dbReference type="Proteomes" id="UP000005237">
    <property type="component" value="Unassembled WGS sequence"/>
</dbReference>
<dbReference type="GO" id="GO:1904747">
    <property type="term" value="P:positive regulation of apoptotic process involved in development"/>
    <property type="evidence" value="ECO:0007669"/>
    <property type="project" value="EnsemblMetazoa"/>
</dbReference>
<dbReference type="GO" id="GO:0005739">
    <property type="term" value="C:mitochondrion"/>
    <property type="evidence" value="ECO:0007669"/>
    <property type="project" value="EnsemblMetazoa"/>
</dbReference>
<dbReference type="Pfam" id="PF00931">
    <property type="entry name" value="NB-ARC"/>
    <property type="match status" value="1"/>
</dbReference>
<dbReference type="GO" id="GO:0030155">
    <property type="term" value="P:regulation of cell adhesion"/>
    <property type="evidence" value="ECO:0007669"/>
    <property type="project" value="EnsemblMetazoa"/>
</dbReference>
<evidence type="ECO:0000313" key="3">
    <source>
        <dbReference type="EnsemblMetazoa" id="CJA24916.1"/>
    </source>
</evidence>
<dbReference type="AlphaFoldDB" id="A0A8R1IBR1"/>
<dbReference type="GO" id="GO:0010954">
    <property type="term" value="P:positive regulation of protein processing"/>
    <property type="evidence" value="ECO:0007669"/>
    <property type="project" value="EnsemblMetazoa"/>
</dbReference>
<evidence type="ECO:0000313" key="4">
    <source>
        <dbReference type="Proteomes" id="UP000005237"/>
    </source>
</evidence>
<dbReference type="GO" id="GO:0016020">
    <property type="term" value="C:membrane"/>
    <property type="evidence" value="ECO:0007669"/>
    <property type="project" value="EnsemblMetazoa"/>
</dbReference>
<dbReference type="GO" id="GO:1905808">
    <property type="term" value="P:positive regulation of synapse pruning"/>
    <property type="evidence" value="ECO:0007669"/>
    <property type="project" value="EnsemblMetazoa"/>
</dbReference>
<dbReference type="InterPro" id="IPR036388">
    <property type="entry name" value="WH-like_DNA-bd_sf"/>
</dbReference>
<dbReference type="GO" id="GO:0048471">
    <property type="term" value="C:perinuclear region of cytoplasm"/>
    <property type="evidence" value="ECO:0007669"/>
    <property type="project" value="EnsemblMetazoa"/>
</dbReference>
<dbReference type="Pfam" id="PF00619">
    <property type="entry name" value="CARD"/>
    <property type="match status" value="1"/>
</dbReference>
<dbReference type="PANTHER" id="PTHR22845">
    <property type="entry name" value="APOPTOTIC PROTEASE-ACTIVATING FACTOR 1"/>
    <property type="match status" value="1"/>
</dbReference>
<dbReference type="GO" id="GO:0031647">
    <property type="term" value="P:regulation of protein stability"/>
    <property type="evidence" value="ECO:0007669"/>
    <property type="project" value="EnsemblMetazoa"/>
</dbReference>
<dbReference type="GO" id="GO:0140608">
    <property type="term" value="F:cysteine-type endopeptidase activator activity"/>
    <property type="evidence" value="ECO:0007669"/>
    <property type="project" value="EnsemblMetazoa"/>
</dbReference>
<dbReference type="GO" id="GO:0050829">
    <property type="term" value="P:defense response to Gram-negative bacterium"/>
    <property type="evidence" value="ECO:0007669"/>
    <property type="project" value="EnsemblMetazoa"/>
</dbReference>
<dbReference type="GO" id="GO:0043531">
    <property type="term" value="F:ADP binding"/>
    <property type="evidence" value="ECO:0007669"/>
    <property type="project" value="InterPro"/>
</dbReference>
<dbReference type="GO" id="GO:0005524">
    <property type="term" value="F:ATP binding"/>
    <property type="evidence" value="ECO:0007669"/>
    <property type="project" value="EnsemblMetazoa"/>
</dbReference>
<dbReference type="GO" id="GO:0008656">
    <property type="term" value="F:cysteine-type endopeptidase activator activity involved in apoptotic process"/>
    <property type="evidence" value="ECO:0007669"/>
    <property type="project" value="EnsemblMetazoa"/>
</dbReference>
<dbReference type="GO" id="GO:0030042">
    <property type="term" value="P:actin filament depolymerization"/>
    <property type="evidence" value="ECO:0007669"/>
    <property type="project" value="EnsemblMetazoa"/>
</dbReference>
<dbReference type="GO" id="GO:0051432">
    <property type="term" value="F:BH1 domain binding"/>
    <property type="evidence" value="ECO:0007669"/>
    <property type="project" value="EnsemblMetazoa"/>
</dbReference>
<dbReference type="GO" id="GO:0089720">
    <property type="term" value="F:caspase binding"/>
    <property type="evidence" value="ECO:0007669"/>
    <property type="project" value="EnsemblMetazoa"/>
</dbReference>
<dbReference type="PANTHER" id="PTHR22845:SF5">
    <property type="entry name" value="APOPTOTIC PROTEASE-ACTIVATING FACTOR 1"/>
    <property type="match status" value="1"/>
</dbReference>
<dbReference type="Pfam" id="PF22094">
    <property type="entry name" value="WHD_CED4"/>
    <property type="match status" value="1"/>
</dbReference>
<dbReference type="Gene3D" id="3.40.50.300">
    <property type="entry name" value="P-loop containing nucleotide triphosphate hydrolases"/>
    <property type="match status" value="1"/>
</dbReference>
<accession>A0A8R1IBR1</accession>
<dbReference type="GO" id="GO:0040034">
    <property type="term" value="P:regulation of development, heterochronic"/>
    <property type="evidence" value="ECO:0007669"/>
    <property type="project" value="EnsemblMetazoa"/>
</dbReference>
<reference evidence="4" key="1">
    <citation type="submission" date="2010-08" db="EMBL/GenBank/DDBJ databases">
        <authorList>
            <consortium name="Caenorhabditis japonica Sequencing Consortium"/>
            <person name="Wilson R.K."/>
        </authorList>
    </citation>
    <scope>NUCLEOTIDE SEQUENCE [LARGE SCALE GENOMIC DNA]</scope>
    <source>
        <strain evidence="4">DF5081</strain>
    </source>
</reference>
<dbReference type="GO" id="GO:0048598">
    <property type="term" value="P:embryonic morphogenesis"/>
    <property type="evidence" value="ECO:0007669"/>
    <property type="project" value="EnsemblMetazoa"/>
</dbReference>
<dbReference type="SUPFAM" id="SSF47986">
    <property type="entry name" value="DEATH domain"/>
    <property type="match status" value="1"/>
</dbReference>
<sequence>MLVEIECRALNAAHEMLVQDFEPRDALNYLDPLGIFTEDNTDLIINMSTRLERIANFLRGYRRHATELGPLIGFFEQNKQHHIADFLNDYIQLGIEDPDYLREFVISTVFQRQMLDRKLLLGNVPKFMSTYSRDGFVERVVKELEDLCDLGSFFLFLHGRAGSGKSVIAAQALATSDKLIGVNYSSVVWLKDGGTTPRETFHLFCDVLLMLKSEDNLINFPSLENVSSVVLKRMIANALIDRPNTLFVFDDVVQEETIRWAQELRLRCLVTIRDLEITNVASPPCEFIEVTPLEPDECNNLLEAYGMPTPSDRSEEEILSKAIELTSGSPAVLMMLFKSCEPRTFEKMSKLNDKLEKRGLAAVECITPYSFKSFPVALKRCVDLLTDEDRSALGFAVVMPPGVDIPLKIWSCVIPVDICSNEEETLDEEVADRLKRLSKRGAFLSGKRAPVLTYKIDSLIHILLKHVVDLPTIRLGLSMLEKGLQELSNNNLPSTERAPPSAVYSPRRRSTDLYLAEDVIRPENYAKFMKVHAQFYDTLRNFVS</sequence>
<dbReference type="EnsemblMetazoa" id="CJA24916.1">
    <property type="protein sequence ID" value="CJA24916.1"/>
    <property type="gene ID" value="WBGene00180488"/>
</dbReference>
<name>A0A8R1IBR1_CAEJA</name>
<protein>
    <submittedName>
        <fullName evidence="3">CARD domain-containing protein</fullName>
    </submittedName>
</protein>
<evidence type="ECO:0000259" key="2">
    <source>
        <dbReference type="SMART" id="SM00114"/>
    </source>
</evidence>
<dbReference type="Gene3D" id="1.10.533.10">
    <property type="entry name" value="Death Domain, Fas"/>
    <property type="match status" value="1"/>
</dbReference>
<dbReference type="InterPro" id="IPR027417">
    <property type="entry name" value="P-loop_NTPase"/>
</dbReference>
<dbReference type="GO" id="GO:0000287">
    <property type="term" value="F:magnesium ion binding"/>
    <property type="evidence" value="ECO:0007669"/>
    <property type="project" value="EnsemblMetazoa"/>
</dbReference>
<dbReference type="GO" id="GO:0008361">
    <property type="term" value="P:regulation of cell size"/>
    <property type="evidence" value="ECO:0007669"/>
    <property type="project" value="EnsemblMetazoa"/>
</dbReference>
<dbReference type="GO" id="GO:0042802">
    <property type="term" value="F:identical protein binding"/>
    <property type="evidence" value="ECO:0007669"/>
    <property type="project" value="EnsemblMetazoa"/>
</dbReference>
<dbReference type="InterPro" id="IPR002182">
    <property type="entry name" value="NB-ARC"/>
</dbReference>
<feature type="domain" description="CARD" evidence="2">
    <location>
        <begin position="2"/>
        <end position="89"/>
    </location>
</feature>
<dbReference type="GO" id="GO:0008303">
    <property type="term" value="C:caspase complex"/>
    <property type="evidence" value="ECO:0007669"/>
    <property type="project" value="EnsemblMetazoa"/>
</dbReference>
<organism evidence="3 4">
    <name type="scientific">Caenorhabditis japonica</name>
    <dbReference type="NCBI Taxonomy" id="281687"/>
    <lineage>
        <taxon>Eukaryota</taxon>
        <taxon>Metazoa</taxon>
        <taxon>Ecdysozoa</taxon>
        <taxon>Nematoda</taxon>
        <taxon>Chromadorea</taxon>
        <taxon>Rhabditida</taxon>
        <taxon>Rhabditina</taxon>
        <taxon>Rhabditomorpha</taxon>
        <taxon>Rhabditoidea</taxon>
        <taxon>Rhabditidae</taxon>
        <taxon>Peloderinae</taxon>
        <taxon>Caenorhabditis</taxon>
    </lineage>
</organism>
<dbReference type="InterPro" id="IPR036390">
    <property type="entry name" value="WH_DNA-bd_sf"/>
</dbReference>
<evidence type="ECO:0000256" key="1">
    <source>
        <dbReference type="ARBA" id="ARBA00022703"/>
    </source>
</evidence>
<reference evidence="3" key="2">
    <citation type="submission" date="2022-06" db="UniProtKB">
        <authorList>
            <consortium name="EnsemblMetazoa"/>
        </authorList>
    </citation>
    <scope>IDENTIFICATION</scope>
    <source>
        <strain evidence="3">DF5081</strain>
    </source>
</reference>
<dbReference type="GO" id="GO:0005829">
    <property type="term" value="C:cytosol"/>
    <property type="evidence" value="ECO:0007669"/>
    <property type="project" value="EnsemblMetazoa"/>
</dbReference>
<proteinExistence type="predicted"/>
<dbReference type="SMART" id="SM00114">
    <property type="entry name" value="CARD"/>
    <property type="match status" value="1"/>
</dbReference>
<dbReference type="GO" id="GO:0005634">
    <property type="term" value="C:nucleus"/>
    <property type="evidence" value="ECO:0007669"/>
    <property type="project" value="EnsemblMetazoa"/>
</dbReference>
<keyword evidence="1" id="KW-0053">Apoptosis</keyword>
<dbReference type="Gene3D" id="1.10.8.490">
    <property type="entry name" value="Ced-4 linker helical domain-like"/>
    <property type="match status" value="1"/>
</dbReference>
<dbReference type="InterPro" id="IPR001315">
    <property type="entry name" value="CARD"/>
</dbReference>
<dbReference type="EnsemblMetazoa" id="CJA24916.2">
    <property type="protein sequence ID" value="CJA24916.2"/>
    <property type="gene ID" value="WBGene00180488"/>
</dbReference>
<dbReference type="GO" id="GO:1900118">
    <property type="term" value="P:negative regulation of execution phase of apoptosis"/>
    <property type="evidence" value="ECO:0007669"/>
    <property type="project" value="EnsemblMetazoa"/>
</dbReference>
<dbReference type="GO" id="GO:0046716">
    <property type="term" value="P:muscle cell cellular homeostasis"/>
    <property type="evidence" value="ECO:0007669"/>
    <property type="project" value="EnsemblMetazoa"/>
</dbReference>
<dbReference type="SUPFAM" id="SSF52540">
    <property type="entry name" value="P-loop containing nucleoside triphosphate hydrolases"/>
    <property type="match status" value="1"/>
</dbReference>
<keyword evidence="4" id="KW-1185">Reference proteome</keyword>
<dbReference type="InterPro" id="IPR054317">
    <property type="entry name" value="WHD_CED4"/>
</dbReference>
<dbReference type="GO" id="GO:1902742">
    <property type="term" value="P:apoptotic process involved in development"/>
    <property type="evidence" value="ECO:0007669"/>
    <property type="project" value="EnsemblMetazoa"/>
</dbReference>
<dbReference type="SUPFAM" id="SSF46785">
    <property type="entry name" value="Winged helix' DNA-binding domain"/>
    <property type="match status" value="1"/>
</dbReference>
<dbReference type="InterPro" id="IPR011029">
    <property type="entry name" value="DEATH-like_dom_sf"/>
</dbReference>
<dbReference type="Gene3D" id="1.10.10.10">
    <property type="entry name" value="Winged helix-like DNA-binding domain superfamily/Winged helix DNA-binding domain"/>
    <property type="match status" value="1"/>
</dbReference>
<dbReference type="GO" id="GO:0051434">
    <property type="term" value="F:BH3 domain binding"/>
    <property type="evidence" value="ECO:0007669"/>
    <property type="project" value="EnsemblMetazoa"/>
</dbReference>